<dbReference type="EMBL" id="JAUESC010000004">
    <property type="protein sequence ID" value="KAK0596811.1"/>
    <property type="molecule type" value="Genomic_DNA"/>
</dbReference>
<dbReference type="AlphaFoldDB" id="A0AA39SP51"/>
<gene>
    <name evidence="1" type="ORF">LWI29_019272</name>
</gene>
<organism evidence="1 2">
    <name type="scientific">Acer saccharum</name>
    <name type="common">Sugar maple</name>
    <dbReference type="NCBI Taxonomy" id="4024"/>
    <lineage>
        <taxon>Eukaryota</taxon>
        <taxon>Viridiplantae</taxon>
        <taxon>Streptophyta</taxon>
        <taxon>Embryophyta</taxon>
        <taxon>Tracheophyta</taxon>
        <taxon>Spermatophyta</taxon>
        <taxon>Magnoliopsida</taxon>
        <taxon>eudicotyledons</taxon>
        <taxon>Gunneridae</taxon>
        <taxon>Pentapetalae</taxon>
        <taxon>rosids</taxon>
        <taxon>malvids</taxon>
        <taxon>Sapindales</taxon>
        <taxon>Sapindaceae</taxon>
        <taxon>Hippocastanoideae</taxon>
        <taxon>Acereae</taxon>
        <taxon>Acer</taxon>
    </lineage>
</organism>
<evidence type="ECO:0000313" key="1">
    <source>
        <dbReference type="EMBL" id="KAK0596811.1"/>
    </source>
</evidence>
<name>A0AA39SP51_ACESA</name>
<accession>A0AA39SP51</accession>
<reference evidence="1" key="2">
    <citation type="submission" date="2023-06" db="EMBL/GenBank/DDBJ databases">
        <authorList>
            <person name="Swenson N.G."/>
            <person name="Wegrzyn J.L."/>
            <person name="Mcevoy S.L."/>
        </authorList>
    </citation>
    <scope>NUCLEOTIDE SEQUENCE</scope>
    <source>
        <strain evidence="1">NS2018</strain>
        <tissue evidence="1">Leaf</tissue>
    </source>
</reference>
<dbReference type="Proteomes" id="UP001168877">
    <property type="component" value="Unassembled WGS sequence"/>
</dbReference>
<comment type="caution">
    <text evidence="1">The sequence shown here is derived from an EMBL/GenBank/DDBJ whole genome shotgun (WGS) entry which is preliminary data.</text>
</comment>
<protein>
    <submittedName>
        <fullName evidence="1">Uncharacterized protein</fullName>
    </submittedName>
</protein>
<reference evidence="1" key="1">
    <citation type="journal article" date="2022" name="Plant J.">
        <title>Strategies of tolerance reflected in two North American maple genomes.</title>
        <authorList>
            <person name="McEvoy S.L."/>
            <person name="Sezen U.U."/>
            <person name="Trouern-Trend A."/>
            <person name="McMahon S.M."/>
            <person name="Schaberg P.G."/>
            <person name="Yang J."/>
            <person name="Wegrzyn J.L."/>
            <person name="Swenson N.G."/>
        </authorList>
    </citation>
    <scope>NUCLEOTIDE SEQUENCE</scope>
    <source>
        <strain evidence="1">NS2018</strain>
    </source>
</reference>
<evidence type="ECO:0000313" key="2">
    <source>
        <dbReference type="Proteomes" id="UP001168877"/>
    </source>
</evidence>
<sequence length="188" mass="21211">MNISLLAKLAYYRQIGIIRFSGSEAKELGLVSRVFVSKEELEEGVRVVAEAVQSNRNAKTIVFYYHYHTSTTVVDHLYRGLLLPSSPSQWRERAEITIVKGVGELVWAWGSELCPFHLASEGCLLTTLSRHIEGLIEGRYFWTMMHGNVVPETSIVKSPSAEVISVLKLFAVILRTQFLLLAEEEDIL</sequence>
<proteinExistence type="predicted"/>
<keyword evidence="2" id="KW-1185">Reference proteome</keyword>